<keyword evidence="1" id="KW-1133">Transmembrane helix</keyword>
<gene>
    <name evidence="3" type="primary">6047796</name>
    <name evidence="2" type="ORF">CpipJ_CPIJ014335</name>
</gene>
<keyword evidence="1" id="KW-0812">Transmembrane</keyword>
<feature type="transmembrane region" description="Helical" evidence="1">
    <location>
        <begin position="66"/>
        <end position="85"/>
    </location>
</feature>
<evidence type="ECO:0000256" key="1">
    <source>
        <dbReference type="SAM" id="Phobius"/>
    </source>
</evidence>
<evidence type="ECO:0000313" key="3">
    <source>
        <dbReference type="EnsemblMetazoa" id="CPIJ014335-PA"/>
    </source>
</evidence>
<name>B0X580_CULQU</name>
<sequence length="102" mass="12062">MEPEKQINYLPDWLYDVDLRNGDTETISASEEQFWIELIERYLKPLDLTERQKNEMASQLKNLRDLAVFAFVMANALFVLVVFLLQLNKKDLHIQCPYHSDS</sequence>
<evidence type="ECO:0000313" key="2">
    <source>
        <dbReference type="EMBL" id="EDS40726.1"/>
    </source>
</evidence>
<reference evidence="3" key="2">
    <citation type="submission" date="2020-05" db="UniProtKB">
        <authorList>
            <consortium name="EnsemblMetazoa"/>
        </authorList>
    </citation>
    <scope>IDENTIFICATION</scope>
    <source>
        <strain evidence="3">JHB</strain>
    </source>
</reference>
<dbReference type="eggNOG" id="KOG2571">
    <property type="taxonomic scope" value="Eukaryota"/>
</dbReference>
<dbReference type="InParanoid" id="B0X580"/>
<keyword evidence="4" id="KW-1185">Reference proteome</keyword>
<keyword evidence="1" id="KW-0472">Membrane</keyword>
<dbReference type="STRING" id="7176.B0X580"/>
<dbReference type="EnsemblMetazoa" id="CPIJ014335-RA">
    <property type="protein sequence ID" value="CPIJ014335-PA"/>
    <property type="gene ID" value="CPIJ014335"/>
</dbReference>
<proteinExistence type="predicted"/>
<dbReference type="HOGENOM" id="CLU_2280146_0_0_1"/>
<dbReference type="KEGG" id="cqu:CpipJ_CPIJ014335"/>
<organism>
    <name type="scientific">Culex quinquefasciatus</name>
    <name type="common">Southern house mosquito</name>
    <name type="synonym">Culex pungens</name>
    <dbReference type="NCBI Taxonomy" id="7176"/>
    <lineage>
        <taxon>Eukaryota</taxon>
        <taxon>Metazoa</taxon>
        <taxon>Ecdysozoa</taxon>
        <taxon>Arthropoda</taxon>
        <taxon>Hexapoda</taxon>
        <taxon>Insecta</taxon>
        <taxon>Pterygota</taxon>
        <taxon>Neoptera</taxon>
        <taxon>Endopterygota</taxon>
        <taxon>Diptera</taxon>
        <taxon>Nematocera</taxon>
        <taxon>Culicoidea</taxon>
        <taxon>Culicidae</taxon>
        <taxon>Culicinae</taxon>
        <taxon>Culicini</taxon>
        <taxon>Culex</taxon>
        <taxon>Culex</taxon>
    </lineage>
</organism>
<dbReference type="Proteomes" id="UP000002320">
    <property type="component" value="Unassembled WGS sequence"/>
</dbReference>
<reference evidence="2" key="1">
    <citation type="submission" date="2007-03" db="EMBL/GenBank/DDBJ databases">
        <title>Annotation of Culex pipiens quinquefasciatus.</title>
        <authorList>
            <consortium name="The Broad Institute Genome Sequencing Platform"/>
            <person name="Atkinson P.W."/>
            <person name="Hemingway J."/>
            <person name="Christensen B.M."/>
            <person name="Higgs S."/>
            <person name="Kodira C."/>
            <person name="Hannick L."/>
            <person name="Megy K."/>
            <person name="O'Leary S."/>
            <person name="Pearson M."/>
            <person name="Haas B.J."/>
            <person name="Mauceli E."/>
            <person name="Wortman J.R."/>
            <person name="Lee N.H."/>
            <person name="Guigo R."/>
            <person name="Stanke M."/>
            <person name="Alvarado L."/>
            <person name="Amedeo P."/>
            <person name="Antoine C.H."/>
            <person name="Arensburger P."/>
            <person name="Bidwell S.L."/>
            <person name="Crawford M."/>
            <person name="Camaro F."/>
            <person name="Devon K."/>
            <person name="Engels R."/>
            <person name="Hammond M."/>
            <person name="Howarth C."/>
            <person name="Koehrsen M."/>
            <person name="Lawson D."/>
            <person name="Montgomery P."/>
            <person name="Nene V."/>
            <person name="Nusbaum C."/>
            <person name="Puiu D."/>
            <person name="Romero-Severson J."/>
            <person name="Severson D.W."/>
            <person name="Shumway M."/>
            <person name="Sisk P."/>
            <person name="Stolte C."/>
            <person name="Zeng Q."/>
            <person name="Eisenstadt E."/>
            <person name="Fraser-Liggett C."/>
            <person name="Strausberg R."/>
            <person name="Galagan J."/>
            <person name="Birren B."/>
            <person name="Collins F.H."/>
        </authorList>
    </citation>
    <scope>NUCLEOTIDE SEQUENCE [LARGE SCALE GENOMIC DNA]</scope>
    <source>
        <strain evidence="2">JHB</strain>
    </source>
</reference>
<dbReference type="VEuPathDB" id="VectorBase:CPIJ014335"/>
<protein>
    <submittedName>
        <fullName evidence="2 3">Chitin synthase</fullName>
    </submittedName>
</protein>
<dbReference type="AlphaFoldDB" id="B0X580"/>
<dbReference type="OrthoDB" id="370884at2759"/>
<dbReference type="EMBL" id="DS232370">
    <property type="protein sequence ID" value="EDS40726.1"/>
    <property type="molecule type" value="Genomic_DNA"/>
</dbReference>
<evidence type="ECO:0000313" key="4">
    <source>
        <dbReference type="Proteomes" id="UP000002320"/>
    </source>
</evidence>
<accession>B0X580</accession>
<dbReference type="VEuPathDB" id="VectorBase:CQUJHB007142"/>